<reference evidence="2" key="1">
    <citation type="journal article" date="2023" name="G3 (Bethesda)">
        <title>Genome assembly and association tests identify interacting loci associated with vigor, precocity, and sex in interspecific pistachio rootstocks.</title>
        <authorList>
            <person name="Palmer W."/>
            <person name="Jacygrad E."/>
            <person name="Sagayaradj S."/>
            <person name="Cavanaugh K."/>
            <person name="Han R."/>
            <person name="Bertier L."/>
            <person name="Beede B."/>
            <person name="Kafkas S."/>
            <person name="Golino D."/>
            <person name="Preece J."/>
            <person name="Michelmore R."/>
        </authorList>
    </citation>
    <scope>NUCLEOTIDE SEQUENCE [LARGE SCALE GENOMIC DNA]</scope>
</reference>
<evidence type="ECO:0000313" key="1">
    <source>
        <dbReference type="EMBL" id="KAJ0026119.1"/>
    </source>
</evidence>
<sequence length="128" mass="14428">MRSSNTELNNDSATESDDATKMDADTEKTETHDDSPPVFEENEKVLAFHCKHIYDAMVLCHFSFLSHCLKGVKMGGITSDWDEWVSVDRLLKRTNGNVQRQLANNKTIESKNLKLGHASQMKPRSTDG</sequence>
<accession>A0ACC0XXV3</accession>
<keyword evidence="2" id="KW-1185">Reference proteome</keyword>
<organism evidence="1 2">
    <name type="scientific">Pistacia integerrima</name>
    <dbReference type="NCBI Taxonomy" id="434235"/>
    <lineage>
        <taxon>Eukaryota</taxon>
        <taxon>Viridiplantae</taxon>
        <taxon>Streptophyta</taxon>
        <taxon>Embryophyta</taxon>
        <taxon>Tracheophyta</taxon>
        <taxon>Spermatophyta</taxon>
        <taxon>Magnoliopsida</taxon>
        <taxon>eudicotyledons</taxon>
        <taxon>Gunneridae</taxon>
        <taxon>Pentapetalae</taxon>
        <taxon>rosids</taxon>
        <taxon>malvids</taxon>
        <taxon>Sapindales</taxon>
        <taxon>Anacardiaceae</taxon>
        <taxon>Pistacia</taxon>
    </lineage>
</organism>
<name>A0ACC0XXV3_9ROSI</name>
<proteinExistence type="predicted"/>
<comment type="caution">
    <text evidence="1">The sequence shown here is derived from an EMBL/GenBank/DDBJ whole genome shotgun (WGS) entry which is preliminary data.</text>
</comment>
<dbReference type="Proteomes" id="UP001163603">
    <property type="component" value="Chromosome 10"/>
</dbReference>
<dbReference type="EMBL" id="CM047745">
    <property type="protein sequence ID" value="KAJ0026119.1"/>
    <property type="molecule type" value="Genomic_DNA"/>
</dbReference>
<protein>
    <submittedName>
        <fullName evidence="1">Uncharacterized protein</fullName>
    </submittedName>
</protein>
<gene>
    <name evidence="1" type="ORF">Pint_08707</name>
</gene>
<evidence type="ECO:0000313" key="2">
    <source>
        <dbReference type="Proteomes" id="UP001163603"/>
    </source>
</evidence>